<keyword evidence="2 8" id="KW-0328">Glycosyltransferase</keyword>
<evidence type="ECO:0000256" key="1">
    <source>
        <dbReference type="ARBA" id="ARBA00004477"/>
    </source>
</evidence>
<evidence type="ECO:0000256" key="4">
    <source>
        <dbReference type="ARBA" id="ARBA00022692"/>
    </source>
</evidence>
<evidence type="ECO:0000256" key="7">
    <source>
        <dbReference type="ARBA" id="ARBA00023136"/>
    </source>
</evidence>
<dbReference type="EC" id="2.4.1.-" evidence="8"/>
<dbReference type="GeneID" id="94350891"/>
<dbReference type="GO" id="GO:0000026">
    <property type="term" value="F:alpha-1,2-mannosyltransferase activity"/>
    <property type="evidence" value="ECO:0007669"/>
    <property type="project" value="TreeGrafter"/>
</dbReference>
<feature type="transmembrane region" description="Helical" evidence="8">
    <location>
        <begin position="217"/>
        <end position="238"/>
    </location>
</feature>
<comment type="similarity">
    <text evidence="8">Belongs to the glycosyltransferase 22 family.</text>
</comment>
<dbReference type="KEGG" id="blac:94350891"/>
<evidence type="ECO:0000256" key="6">
    <source>
        <dbReference type="ARBA" id="ARBA00022989"/>
    </source>
</evidence>
<dbReference type="OrthoDB" id="416834at2759"/>
<organism evidence="9 10">
    <name type="scientific">Bremia lactucae</name>
    <name type="common">Lettuce downy mildew</name>
    <dbReference type="NCBI Taxonomy" id="4779"/>
    <lineage>
        <taxon>Eukaryota</taxon>
        <taxon>Sar</taxon>
        <taxon>Stramenopiles</taxon>
        <taxon>Oomycota</taxon>
        <taxon>Peronosporomycetes</taxon>
        <taxon>Peronosporales</taxon>
        <taxon>Peronosporaceae</taxon>
        <taxon>Bremia</taxon>
    </lineage>
</organism>
<dbReference type="PANTHER" id="PTHR22760">
    <property type="entry name" value="GLYCOSYLTRANSFERASE"/>
    <property type="match status" value="1"/>
</dbReference>
<name>A0A976FE80_BRELC</name>
<evidence type="ECO:0000313" key="9">
    <source>
        <dbReference type="EMBL" id="TDH65137.1"/>
    </source>
</evidence>
<keyword evidence="6 8" id="KW-1133">Transmembrane helix</keyword>
<keyword evidence="7 8" id="KW-0472">Membrane</keyword>
<reference evidence="9 10" key="1">
    <citation type="journal article" date="2021" name="Genome Biol.">
        <title>AFLAP: assembly-free linkage analysis pipeline using k-mers from genome sequencing data.</title>
        <authorList>
            <person name="Fletcher K."/>
            <person name="Zhang L."/>
            <person name="Gil J."/>
            <person name="Han R."/>
            <person name="Cavanaugh K."/>
            <person name="Michelmore R."/>
        </authorList>
    </citation>
    <scope>NUCLEOTIDE SEQUENCE [LARGE SCALE GENOMIC DNA]</scope>
    <source>
        <strain evidence="9 10">SF5</strain>
    </source>
</reference>
<accession>A0A976FE80</accession>
<dbReference type="RefSeq" id="XP_067814636.1">
    <property type="nucleotide sequence ID" value="XM_067965220.1"/>
</dbReference>
<protein>
    <recommendedName>
        <fullName evidence="8">Mannosyltransferase</fullName>
        <ecNumber evidence="8">2.4.1.-</ecNumber>
    </recommendedName>
</protein>
<gene>
    <name evidence="9" type="ORF">CCR75_007156</name>
</gene>
<sequence length="555" mass="64299">MLDKLPITRVFWVCVTIFRLWNALFVRTSFNPDEYWQSTEVAHRLVFGYGYLTWEWQEDAQLRSFAHPALFVGLYKLLELLNLDSRWVVAYGPRLLQGIISAANDFFLYKLARTYFNDNAAKWALLCQLFSWFTFYVMVRPFSNCIETMCTTAALAYWPWKFLEDRRDKKDKDISYKQNNRAVALILAALGIIFRPTNAVIWLYLGIGHLWQTRDRAFLMFRLVVPIALVTLLTLLSIDRLGYGQWTVVPINFFKFNVLDGKDKLYGKHPWSWYFLQGYPAIVGTALPLVIAGYFTVPPSKKGLGRVSAWTLLVYSGAAHKEFRFILPLLPPAFVYAGYCLHTLEGKSYMKLYEKMRRKLFQLAIVFIVLPNVLCAFYFSRCHQRAPVEVMDFLADQIQGTHSICVYNFNLAGYIIYLVENSEVSIHFWTPCHATPYYSYLHQNVSMWFPDCSPAYDSIYYTNRERFGGCESHQLERDPKHFLAKLYNLSGDVANDGSWMELPTYVVTSDTITAQINELLVVTHFVEVASFFHSDVSGDADASEVTSIMLVFKRQ</sequence>
<keyword evidence="10" id="KW-1185">Reference proteome</keyword>
<proteinExistence type="inferred from homology"/>
<evidence type="ECO:0000313" key="10">
    <source>
        <dbReference type="Proteomes" id="UP000294530"/>
    </source>
</evidence>
<dbReference type="Pfam" id="PF03901">
    <property type="entry name" value="Glyco_transf_22"/>
    <property type="match status" value="1"/>
</dbReference>
<dbReference type="AlphaFoldDB" id="A0A976FE80"/>
<feature type="transmembrane region" description="Helical" evidence="8">
    <location>
        <begin position="120"/>
        <end position="139"/>
    </location>
</feature>
<evidence type="ECO:0000256" key="8">
    <source>
        <dbReference type="RuleBase" id="RU363075"/>
    </source>
</evidence>
<dbReference type="PANTHER" id="PTHR22760:SF4">
    <property type="entry name" value="GPI MANNOSYLTRANSFERASE 3"/>
    <property type="match status" value="1"/>
</dbReference>
<dbReference type="EMBL" id="SHOA02000002">
    <property type="protein sequence ID" value="TDH65137.1"/>
    <property type="molecule type" value="Genomic_DNA"/>
</dbReference>
<dbReference type="Proteomes" id="UP000294530">
    <property type="component" value="Unassembled WGS sequence"/>
</dbReference>
<feature type="transmembrane region" description="Helical" evidence="8">
    <location>
        <begin position="274"/>
        <end position="297"/>
    </location>
</feature>
<dbReference type="InterPro" id="IPR005599">
    <property type="entry name" value="GPI_mannosylTrfase"/>
</dbReference>
<comment type="caution">
    <text evidence="9">The sequence shown here is derived from an EMBL/GenBank/DDBJ whole genome shotgun (WGS) entry which is preliminary data.</text>
</comment>
<dbReference type="GO" id="GO:0006506">
    <property type="term" value="P:GPI anchor biosynthetic process"/>
    <property type="evidence" value="ECO:0007669"/>
    <property type="project" value="TreeGrafter"/>
</dbReference>
<evidence type="ECO:0000256" key="2">
    <source>
        <dbReference type="ARBA" id="ARBA00022676"/>
    </source>
</evidence>
<evidence type="ECO:0000256" key="3">
    <source>
        <dbReference type="ARBA" id="ARBA00022679"/>
    </source>
</evidence>
<keyword evidence="3" id="KW-0808">Transferase</keyword>
<comment type="subcellular location">
    <subcellularLocation>
        <location evidence="1 8">Endoplasmic reticulum membrane</location>
        <topology evidence="1 8">Multi-pass membrane protein</topology>
    </subcellularLocation>
</comment>
<keyword evidence="5 8" id="KW-0256">Endoplasmic reticulum</keyword>
<dbReference type="GO" id="GO:0005789">
    <property type="term" value="C:endoplasmic reticulum membrane"/>
    <property type="evidence" value="ECO:0007669"/>
    <property type="project" value="UniProtKB-SubCell"/>
</dbReference>
<feature type="transmembrane region" description="Helical" evidence="8">
    <location>
        <begin position="182"/>
        <end position="205"/>
    </location>
</feature>
<feature type="transmembrane region" description="Helical" evidence="8">
    <location>
        <begin position="360"/>
        <end position="379"/>
    </location>
</feature>
<keyword evidence="4 8" id="KW-0812">Transmembrane</keyword>
<evidence type="ECO:0000256" key="5">
    <source>
        <dbReference type="ARBA" id="ARBA00022824"/>
    </source>
</evidence>